<dbReference type="AlphaFoldDB" id="A0A9Y3RWY3"/>
<gene>
    <name evidence="3" type="primary">LOC102193159</name>
</gene>
<dbReference type="RefSeq" id="XP_005751810.1">
    <property type="nucleotide sequence ID" value="XM_005751753.1"/>
</dbReference>
<organism evidence="2 3">
    <name type="scientific">Pundamilia nyererei</name>
    <dbReference type="NCBI Taxonomy" id="303518"/>
    <lineage>
        <taxon>Eukaryota</taxon>
        <taxon>Metazoa</taxon>
        <taxon>Chordata</taxon>
        <taxon>Craniata</taxon>
        <taxon>Vertebrata</taxon>
        <taxon>Euteleostomi</taxon>
        <taxon>Actinopterygii</taxon>
        <taxon>Neopterygii</taxon>
        <taxon>Teleostei</taxon>
        <taxon>Neoteleostei</taxon>
        <taxon>Acanthomorphata</taxon>
        <taxon>Ovalentaria</taxon>
        <taxon>Cichlomorphae</taxon>
        <taxon>Cichliformes</taxon>
        <taxon>Cichlidae</taxon>
        <taxon>African cichlids</taxon>
        <taxon>Pseudocrenilabrinae</taxon>
        <taxon>Haplochromini</taxon>
        <taxon>Pundamilia</taxon>
    </lineage>
</organism>
<proteinExistence type="predicted"/>
<reference evidence="3" key="1">
    <citation type="submission" date="2025-08" db="UniProtKB">
        <authorList>
            <consortium name="RefSeq"/>
        </authorList>
    </citation>
    <scope>IDENTIFICATION</scope>
</reference>
<accession>A0A9Y3RWY3</accession>
<feature type="chain" id="PRO_5041210894" evidence="1">
    <location>
        <begin position="26"/>
        <end position="244"/>
    </location>
</feature>
<dbReference type="GeneID" id="102193159"/>
<sequence>MSGVQRCVLSWTVLALLLSAGTSLGDVDVQWLTKTVEIIRTRYTERGQFCAAVKIPEKLVNQQNPDLATLLSQDTDANMQEYFNEPEKFYAGLSVVAAKPVEVPHQGTEHAEYRVLKHIESKWMNDHTNNFLLVYTYLSPCVHKCANPSSSRTIVESIGVMASWKGYALVFQKPYSHPKDLAPVSEAELKTALSELAQTIGYTNILRCYKPAIGAFRCVTCFSGPQNTVVDECIDLQSGASSSS</sequence>
<evidence type="ECO:0000313" key="2">
    <source>
        <dbReference type="Proteomes" id="UP000695023"/>
    </source>
</evidence>
<evidence type="ECO:0000256" key="1">
    <source>
        <dbReference type="SAM" id="SignalP"/>
    </source>
</evidence>
<evidence type="ECO:0000313" key="3">
    <source>
        <dbReference type="RefSeq" id="XP_005751810.1"/>
    </source>
</evidence>
<keyword evidence="2" id="KW-1185">Reference proteome</keyword>
<name>A0A9Y3RWY3_9CICH</name>
<dbReference type="InterPro" id="IPR040958">
    <property type="entry name" value="SNAD1"/>
</dbReference>
<dbReference type="Proteomes" id="UP000695023">
    <property type="component" value="Unplaced"/>
</dbReference>
<keyword evidence="1" id="KW-0732">Signal</keyword>
<feature type="signal peptide" evidence="1">
    <location>
        <begin position="1"/>
        <end position="25"/>
    </location>
</feature>
<dbReference type="Pfam" id="PF18744">
    <property type="entry name" value="SNAD1"/>
    <property type="match status" value="1"/>
</dbReference>
<protein>
    <submittedName>
        <fullName evidence="3">Uncharacterized protein LOC102193159</fullName>
    </submittedName>
</protein>